<evidence type="ECO:0000313" key="9">
    <source>
        <dbReference type="EMBL" id="SHE52107.1"/>
    </source>
</evidence>
<evidence type="ECO:0000256" key="5">
    <source>
        <dbReference type="PIRSR" id="PIRSR001430-1"/>
    </source>
</evidence>
<keyword evidence="10" id="KW-1185">Reference proteome</keyword>
<keyword evidence="2 4" id="KW-0819">tRNA processing</keyword>
<dbReference type="HAMAP" id="MF_00171">
    <property type="entry name" value="TruA"/>
    <property type="match status" value="1"/>
</dbReference>
<name>A0A1M4U6B1_MARH1</name>
<dbReference type="RefSeq" id="WP_072863277.1">
    <property type="nucleotide sequence ID" value="NZ_FQUI01000006.1"/>
</dbReference>
<gene>
    <name evidence="4" type="primary">truA</name>
    <name evidence="9" type="ORF">SAMN02745164_00588</name>
</gene>
<dbReference type="SUPFAM" id="SSF55120">
    <property type="entry name" value="Pseudouridine synthase"/>
    <property type="match status" value="1"/>
</dbReference>
<dbReference type="STRING" id="1122195.SAMN02745164_00588"/>
<dbReference type="EMBL" id="FQUI01000006">
    <property type="protein sequence ID" value="SHE52107.1"/>
    <property type="molecule type" value="Genomic_DNA"/>
</dbReference>
<evidence type="ECO:0000256" key="6">
    <source>
        <dbReference type="PIRSR" id="PIRSR001430-2"/>
    </source>
</evidence>
<comment type="subunit">
    <text evidence="4">Homodimer.</text>
</comment>
<dbReference type="GO" id="GO:0160147">
    <property type="term" value="F:tRNA pseudouridine(38-40) synthase activity"/>
    <property type="evidence" value="ECO:0007669"/>
    <property type="project" value="UniProtKB-EC"/>
</dbReference>
<keyword evidence="3 4" id="KW-0413">Isomerase</keyword>
<comment type="similarity">
    <text evidence="1 4 7">Belongs to the tRNA pseudouridine synthase TruA family.</text>
</comment>
<feature type="active site" description="Nucleophile" evidence="4 5">
    <location>
        <position position="52"/>
    </location>
</feature>
<feature type="domain" description="Pseudouridine synthase I TruA alpha/beta" evidence="8">
    <location>
        <begin position="144"/>
        <end position="245"/>
    </location>
</feature>
<protein>
    <recommendedName>
        <fullName evidence="4">tRNA pseudouridine synthase A</fullName>
        <ecNumber evidence="4">5.4.99.12</ecNumber>
    </recommendedName>
    <alternativeName>
        <fullName evidence="4">tRNA pseudouridine(38-40) synthase</fullName>
    </alternativeName>
    <alternativeName>
        <fullName evidence="4">tRNA pseudouridylate synthase I</fullName>
    </alternativeName>
    <alternativeName>
        <fullName evidence="4">tRNA-uridine isomerase I</fullName>
    </alternativeName>
</protein>
<dbReference type="NCBIfam" id="TIGR00071">
    <property type="entry name" value="hisT_truA"/>
    <property type="match status" value="1"/>
</dbReference>
<dbReference type="InterPro" id="IPR020094">
    <property type="entry name" value="TruA/RsuA/RluB/E/F_N"/>
</dbReference>
<organism evidence="9 10">
    <name type="scientific">Marinitoga hydrogenitolerans (strain DSM 16785 / JCM 12826 / AT1271)</name>
    <dbReference type="NCBI Taxonomy" id="1122195"/>
    <lineage>
        <taxon>Bacteria</taxon>
        <taxon>Thermotogati</taxon>
        <taxon>Thermotogota</taxon>
        <taxon>Thermotogae</taxon>
        <taxon>Petrotogales</taxon>
        <taxon>Petrotogaceae</taxon>
        <taxon>Marinitoga</taxon>
    </lineage>
</organism>
<dbReference type="InterPro" id="IPR020103">
    <property type="entry name" value="PsdUridine_synth_cat_dom_sf"/>
</dbReference>
<evidence type="ECO:0000256" key="7">
    <source>
        <dbReference type="RuleBase" id="RU003792"/>
    </source>
</evidence>
<dbReference type="CDD" id="cd02570">
    <property type="entry name" value="PseudoU_synth_EcTruA"/>
    <property type="match status" value="1"/>
</dbReference>
<evidence type="ECO:0000256" key="1">
    <source>
        <dbReference type="ARBA" id="ARBA00009375"/>
    </source>
</evidence>
<feature type="binding site" evidence="4 6">
    <location>
        <position position="111"/>
    </location>
    <ligand>
        <name>substrate</name>
    </ligand>
</feature>
<dbReference type="GO" id="GO:0003723">
    <property type="term" value="F:RNA binding"/>
    <property type="evidence" value="ECO:0007669"/>
    <property type="project" value="InterPro"/>
</dbReference>
<dbReference type="FunFam" id="3.30.70.580:FF:000001">
    <property type="entry name" value="tRNA pseudouridine synthase A"/>
    <property type="match status" value="1"/>
</dbReference>
<comment type="caution">
    <text evidence="9">The sequence shown here is derived from an EMBL/GenBank/DDBJ whole genome shotgun (WGS) entry which is preliminary data.</text>
</comment>
<dbReference type="Pfam" id="PF01416">
    <property type="entry name" value="PseudoU_synth_1"/>
    <property type="match status" value="2"/>
</dbReference>
<dbReference type="PANTHER" id="PTHR11142">
    <property type="entry name" value="PSEUDOURIDYLATE SYNTHASE"/>
    <property type="match status" value="1"/>
</dbReference>
<sequence>MKRVAAIVAYDGTKFNGFQGQPKVRTVQGEFEKTLNRIFKQKVISWGSGRTDTGVHGYGQVIAFDVPNDRMTLKNIKDALNANLPEDIYVRKVISVRDKFSPRHEAKKRIYHYFIYQNDEPNIFLRDRVWWFPYDLNIDKMRRASKYLEGEHDFTTFKTGNDDRNPIRTIYRIRILKMRNNIILIRVEGQSFLRRMVRNIVGALVKVGTESWEPDYLKEILEAKSRSKAPASAPPQGLYFYSVLF</sequence>
<dbReference type="PANTHER" id="PTHR11142:SF0">
    <property type="entry name" value="TRNA PSEUDOURIDINE SYNTHASE-LIKE 1"/>
    <property type="match status" value="1"/>
</dbReference>
<dbReference type="OrthoDB" id="9811823at2"/>
<reference evidence="9" key="1">
    <citation type="submission" date="2016-11" db="EMBL/GenBank/DDBJ databases">
        <authorList>
            <person name="Varghese N."/>
            <person name="Submissions S."/>
        </authorList>
    </citation>
    <scope>NUCLEOTIDE SEQUENCE [LARGE SCALE GENOMIC DNA]</scope>
    <source>
        <strain evidence="9">DSM 16785</strain>
    </source>
</reference>
<dbReference type="EC" id="5.4.99.12" evidence="4"/>
<evidence type="ECO:0000259" key="8">
    <source>
        <dbReference type="Pfam" id="PF01416"/>
    </source>
</evidence>
<dbReference type="InterPro" id="IPR001406">
    <property type="entry name" value="PsdUridine_synth_TruA"/>
</dbReference>
<evidence type="ECO:0000313" key="10">
    <source>
        <dbReference type="Proteomes" id="UP000184334"/>
    </source>
</evidence>
<comment type="caution">
    <text evidence="4">Lacks conserved residue(s) required for the propagation of feature annotation.</text>
</comment>
<feature type="domain" description="Pseudouridine synthase I TruA alpha/beta" evidence="8">
    <location>
        <begin position="6"/>
        <end position="96"/>
    </location>
</feature>
<dbReference type="Gene3D" id="3.30.70.660">
    <property type="entry name" value="Pseudouridine synthase I, catalytic domain, C-terminal subdomain"/>
    <property type="match status" value="1"/>
</dbReference>
<dbReference type="PIRSF" id="PIRSF001430">
    <property type="entry name" value="tRNA_psdUrid_synth"/>
    <property type="match status" value="1"/>
</dbReference>
<comment type="catalytic activity">
    <reaction evidence="4 7">
        <text>uridine(38/39/40) in tRNA = pseudouridine(38/39/40) in tRNA</text>
        <dbReference type="Rhea" id="RHEA:22376"/>
        <dbReference type="Rhea" id="RHEA-COMP:10085"/>
        <dbReference type="Rhea" id="RHEA-COMP:10087"/>
        <dbReference type="ChEBI" id="CHEBI:65314"/>
        <dbReference type="ChEBI" id="CHEBI:65315"/>
        <dbReference type="EC" id="5.4.99.12"/>
    </reaction>
</comment>
<dbReference type="InterPro" id="IPR020095">
    <property type="entry name" value="PsdUridine_synth_TruA_C"/>
</dbReference>
<comment type="function">
    <text evidence="4">Formation of pseudouridine at positions 38, 39 and 40 in the anticodon stem and loop of transfer RNAs.</text>
</comment>
<dbReference type="Proteomes" id="UP000184334">
    <property type="component" value="Unassembled WGS sequence"/>
</dbReference>
<evidence type="ECO:0000256" key="3">
    <source>
        <dbReference type="ARBA" id="ARBA00023235"/>
    </source>
</evidence>
<dbReference type="GO" id="GO:0031119">
    <property type="term" value="P:tRNA pseudouridine synthesis"/>
    <property type="evidence" value="ECO:0007669"/>
    <property type="project" value="UniProtKB-UniRule"/>
</dbReference>
<dbReference type="Gene3D" id="3.30.70.580">
    <property type="entry name" value="Pseudouridine synthase I, catalytic domain, N-terminal subdomain"/>
    <property type="match status" value="1"/>
</dbReference>
<proteinExistence type="inferred from homology"/>
<dbReference type="InterPro" id="IPR020097">
    <property type="entry name" value="PsdUridine_synth_TruA_a/b_dom"/>
</dbReference>
<evidence type="ECO:0000256" key="4">
    <source>
        <dbReference type="HAMAP-Rule" id="MF_00171"/>
    </source>
</evidence>
<dbReference type="AlphaFoldDB" id="A0A1M4U6B1"/>
<evidence type="ECO:0000256" key="2">
    <source>
        <dbReference type="ARBA" id="ARBA00022694"/>
    </source>
</evidence>
<accession>A0A1M4U6B1</accession>